<name>A0ABQ9WG95_SAGOE</name>
<dbReference type="EMBL" id="JASSZA010000001">
    <property type="protein sequence ID" value="KAK2120649.1"/>
    <property type="molecule type" value="Genomic_DNA"/>
</dbReference>
<evidence type="ECO:0000313" key="2">
    <source>
        <dbReference type="Proteomes" id="UP001266305"/>
    </source>
</evidence>
<comment type="caution">
    <text evidence="1">The sequence shown here is derived from an EMBL/GenBank/DDBJ whole genome shotgun (WGS) entry which is preliminary data.</text>
</comment>
<reference evidence="1 2" key="1">
    <citation type="submission" date="2023-05" db="EMBL/GenBank/DDBJ databases">
        <title>B98-5 Cell Line De Novo Hybrid Assembly: An Optical Mapping Approach.</title>
        <authorList>
            <person name="Kananen K."/>
            <person name="Auerbach J.A."/>
            <person name="Kautto E."/>
            <person name="Blachly J.S."/>
        </authorList>
    </citation>
    <scope>NUCLEOTIDE SEQUENCE [LARGE SCALE GENOMIC DNA]</scope>
    <source>
        <strain evidence="1">B95-8</strain>
        <tissue evidence="1">Cell line</tissue>
    </source>
</reference>
<proteinExistence type="predicted"/>
<dbReference type="Proteomes" id="UP001266305">
    <property type="component" value="Unassembled WGS sequence"/>
</dbReference>
<accession>A0ABQ9WG95</accession>
<evidence type="ECO:0000313" key="1">
    <source>
        <dbReference type="EMBL" id="KAK2120649.1"/>
    </source>
</evidence>
<protein>
    <submittedName>
        <fullName evidence="1">Uncharacterized protein</fullName>
    </submittedName>
</protein>
<sequence length="150" mass="16540">MHRRPYGCCELCGTRVRTWESGGLDLPRVDRWAAGCADGYLKPGPDCTPTPSHQSHEEASQKRHCSPEARIRVLWSQVGWGGAAPLPGEGLWRSEKAKRGRESVRGKEELGWAQLVLTRTPEPCLEDSWGDLPALTLEVPPTYAPPTAGR</sequence>
<gene>
    <name evidence="1" type="ORF">P7K49_002035</name>
</gene>
<organism evidence="1 2">
    <name type="scientific">Saguinus oedipus</name>
    <name type="common">Cotton-top tamarin</name>
    <name type="synonym">Oedipomidas oedipus</name>
    <dbReference type="NCBI Taxonomy" id="9490"/>
    <lineage>
        <taxon>Eukaryota</taxon>
        <taxon>Metazoa</taxon>
        <taxon>Chordata</taxon>
        <taxon>Craniata</taxon>
        <taxon>Vertebrata</taxon>
        <taxon>Euteleostomi</taxon>
        <taxon>Mammalia</taxon>
        <taxon>Eutheria</taxon>
        <taxon>Euarchontoglires</taxon>
        <taxon>Primates</taxon>
        <taxon>Haplorrhini</taxon>
        <taxon>Platyrrhini</taxon>
        <taxon>Cebidae</taxon>
        <taxon>Callitrichinae</taxon>
        <taxon>Saguinus</taxon>
    </lineage>
</organism>
<keyword evidence="2" id="KW-1185">Reference proteome</keyword>